<dbReference type="PROSITE" id="PS01328">
    <property type="entry name" value="4HBCOA_THIOESTERASE"/>
    <property type="match status" value="1"/>
</dbReference>
<dbReference type="NCBIfam" id="TIGR00051">
    <property type="entry name" value="YbgC/FadM family acyl-CoA thioesterase"/>
    <property type="match status" value="1"/>
</dbReference>
<dbReference type="EMBL" id="JADGIK010000001">
    <property type="protein sequence ID" value="MBF0596248.1"/>
    <property type="molecule type" value="Genomic_DNA"/>
</dbReference>
<sequence>MKPFRVKHRVTYAKTDQMGVVYHGNYAEFYEIGRAEMMRTVGYPYVELEKRGIQMPILDLHCKFIGSALYDEVLTIESIVTERTNGVRIRVDYKIYNEQEKLINEGYTTLCCIDSSTKRPVRVPNEMWESLGFYKE</sequence>
<proteinExistence type="inferred from homology"/>
<name>A0A8J7FQB5_9FLAO</name>
<accession>A0A8J7FQB5</accession>
<reference evidence="3" key="1">
    <citation type="submission" date="2020-10" db="EMBL/GenBank/DDBJ databases">
        <authorList>
            <person name="Lu T."/>
            <person name="Wang Q."/>
            <person name="Han X."/>
        </authorList>
    </citation>
    <scope>NUCLEOTIDE SEQUENCE</scope>
    <source>
        <strain evidence="3">WQ 117</strain>
    </source>
</reference>
<dbReference type="Pfam" id="PF13279">
    <property type="entry name" value="4HBT_2"/>
    <property type="match status" value="1"/>
</dbReference>
<dbReference type="CDD" id="cd00586">
    <property type="entry name" value="4HBT"/>
    <property type="match status" value="1"/>
</dbReference>
<evidence type="ECO:0000256" key="1">
    <source>
        <dbReference type="ARBA" id="ARBA00005953"/>
    </source>
</evidence>
<dbReference type="Proteomes" id="UP000608754">
    <property type="component" value="Unassembled WGS sequence"/>
</dbReference>
<dbReference type="GO" id="GO:0047617">
    <property type="term" value="F:fatty acyl-CoA hydrolase activity"/>
    <property type="evidence" value="ECO:0007669"/>
    <property type="project" value="TreeGrafter"/>
</dbReference>
<dbReference type="InterPro" id="IPR029069">
    <property type="entry name" value="HotDog_dom_sf"/>
</dbReference>
<dbReference type="PANTHER" id="PTHR31793">
    <property type="entry name" value="4-HYDROXYBENZOYL-COA THIOESTERASE FAMILY MEMBER"/>
    <property type="match status" value="1"/>
</dbReference>
<evidence type="ECO:0000313" key="3">
    <source>
        <dbReference type="EMBL" id="MBF0596248.1"/>
    </source>
</evidence>
<dbReference type="PANTHER" id="PTHR31793:SF27">
    <property type="entry name" value="NOVEL THIOESTERASE SUPERFAMILY DOMAIN AND SAPOSIN A-TYPE DOMAIN CONTAINING PROTEIN (0610012H03RIK)"/>
    <property type="match status" value="1"/>
</dbReference>
<keyword evidence="4" id="KW-1185">Reference proteome</keyword>
<dbReference type="InterPro" id="IPR006684">
    <property type="entry name" value="YbgC/YbaW"/>
</dbReference>
<keyword evidence="2" id="KW-0378">Hydrolase</keyword>
<gene>
    <name evidence="3" type="ORF">IM532_02015</name>
</gene>
<dbReference type="AlphaFoldDB" id="A0A8J7FQB5"/>
<organism evidence="3 4">
    <name type="scientific">Faecalibacter rhinopitheci</name>
    <dbReference type="NCBI Taxonomy" id="2779678"/>
    <lineage>
        <taxon>Bacteria</taxon>
        <taxon>Pseudomonadati</taxon>
        <taxon>Bacteroidota</taxon>
        <taxon>Flavobacteriia</taxon>
        <taxon>Flavobacteriales</taxon>
        <taxon>Weeksellaceae</taxon>
        <taxon>Faecalibacter</taxon>
    </lineage>
</organism>
<dbReference type="RefSeq" id="WP_194181775.1">
    <property type="nucleotide sequence ID" value="NZ_JADGIK010000001.1"/>
</dbReference>
<dbReference type="InterPro" id="IPR008272">
    <property type="entry name" value="HB-CoA_thioesterase_AS"/>
</dbReference>
<dbReference type="PIRSF" id="PIRSF003230">
    <property type="entry name" value="YbgC"/>
    <property type="match status" value="1"/>
</dbReference>
<comment type="similarity">
    <text evidence="1">Belongs to the 4-hydroxybenzoyl-CoA thioesterase family.</text>
</comment>
<comment type="caution">
    <text evidence="3">The sequence shown here is derived from an EMBL/GenBank/DDBJ whole genome shotgun (WGS) entry which is preliminary data.</text>
</comment>
<protein>
    <submittedName>
        <fullName evidence="3">Acyl-CoA thioesterase</fullName>
    </submittedName>
</protein>
<dbReference type="Gene3D" id="3.10.129.10">
    <property type="entry name" value="Hotdog Thioesterase"/>
    <property type="match status" value="1"/>
</dbReference>
<dbReference type="InterPro" id="IPR050563">
    <property type="entry name" value="4-hydroxybenzoyl-CoA_TE"/>
</dbReference>
<dbReference type="SUPFAM" id="SSF54637">
    <property type="entry name" value="Thioesterase/thiol ester dehydrase-isomerase"/>
    <property type="match status" value="1"/>
</dbReference>
<evidence type="ECO:0000256" key="2">
    <source>
        <dbReference type="ARBA" id="ARBA00022801"/>
    </source>
</evidence>
<evidence type="ECO:0000313" key="4">
    <source>
        <dbReference type="Proteomes" id="UP000608754"/>
    </source>
</evidence>